<gene>
    <name evidence="10" type="ORF">IFM89_010181</name>
</gene>
<dbReference type="Proteomes" id="UP000631114">
    <property type="component" value="Unassembled WGS sequence"/>
</dbReference>
<keyword evidence="7" id="KW-0408">Iron</keyword>
<comment type="similarity">
    <text evidence="3">Belongs to the cytochrome P450 family.</text>
</comment>
<evidence type="ECO:0000313" key="10">
    <source>
        <dbReference type="EMBL" id="KAF9588422.1"/>
    </source>
</evidence>
<keyword evidence="5" id="KW-0479">Metal-binding</keyword>
<evidence type="ECO:0000256" key="9">
    <source>
        <dbReference type="ARBA" id="ARBA00023136"/>
    </source>
</evidence>
<dbReference type="InterPro" id="IPR001128">
    <property type="entry name" value="Cyt_P450"/>
</dbReference>
<dbReference type="InterPro" id="IPR036396">
    <property type="entry name" value="Cyt_P450_sf"/>
</dbReference>
<evidence type="ECO:0000256" key="1">
    <source>
        <dbReference type="ARBA" id="ARBA00001971"/>
    </source>
</evidence>
<evidence type="ECO:0000256" key="7">
    <source>
        <dbReference type="ARBA" id="ARBA00023004"/>
    </source>
</evidence>
<evidence type="ECO:0000256" key="2">
    <source>
        <dbReference type="ARBA" id="ARBA00004370"/>
    </source>
</evidence>
<accession>A0A835GYE8</accession>
<comment type="caution">
    <text evidence="10">The sequence shown here is derived from an EMBL/GenBank/DDBJ whole genome shotgun (WGS) entry which is preliminary data.</text>
</comment>
<dbReference type="GO" id="GO:0020037">
    <property type="term" value="F:heme binding"/>
    <property type="evidence" value="ECO:0007669"/>
    <property type="project" value="InterPro"/>
</dbReference>
<evidence type="ECO:0008006" key="12">
    <source>
        <dbReference type="Google" id="ProtNLM"/>
    </source>
</evidence>
<evidence type="ECO:0000256" key="8">
    <source>
        <dbReference type="ARBA" id="ARBA00023033"/>
    </source>
</evidence>
<comment type="subcellular location">
    <subcellularLocation>
        <location evidence="2">Membrane</location>
    </subcellularLocation>
</comment>
<dbReference type="GO" id="GO:0004497">
    <property type="term" value="F:monooxygenase activity"/>
    <property type="evidence" value="ECO:0007669"/>
    <property type="project" value="UniProtKB-KW"/>
</dbReference>
<dbReference type="PANTHER" id="PTHR47943:SF9">
    <property type="entry name" value="CYTOCHROME P450"/>
    <property type="match status" value="1"/>
</dbReference>
<dbReference type="EMBL" id="JADFTS010000009">
    <property type="protein sequence ID" value="KAF9588422.1"/>
    <property type="molecule type" value="Genomic_DNA"/>
</dbReference>
<name>A0A835GYE8_9MAGN</name>
<dbReference type="GO" id="GO:0016020">
    <property type="term" value="C:membrane"/>
    <property type="evidence" value="ECO:0007669"/>
    <property type="project" value="UniProtKB-SubCell"/>
</dbReference>
<keyword evidence="8" id="KW-0503">Monooxygenase</keyword>
<keyword evidence="9" id="KW-0472">Membrane</keyword>
<evidence type="ECO:0000256" key="5">
    <source>
        <dbReference type="ARBA" id="ARBA00022723"/>
    </source>
</evidence>
<dbReference type="OrthoDB" id="1470350at2759"/>
<dbReference type="GO" id="GO:0044550">
    <property type="term" value="P:secondary metabolite biosynthetic process"/>
    <property type="evidence" value="ECO:0007669"/>
    <property type="project" value="UniProtKB-ARBA"/>
</dbReference>
<evidence type="ECO:0000256" key="3">
    <source>
        <dbReference type="ARBA" id="ARBA00010617"/>
    </source>
</evidence>
<dbReference type="Gene3D" id="1.10.630.10">
    <property type="entry name" value="Cytochrome P450"/>
    <property type="match status" value="1"/>
</dbReference>
<dbReference type="PANTHER" id="PTHR47943">
    <property type="entry name" value="CYTOCHROME P450 93A3-LIKE"/>
    <property type="match status" value="1"/>
</dbReference>
<evidence type="ECO:0000313" key="11">
    <source>
        <dbReference type="Proteomes" id="UP000631114"/>
    </source>
</evidence>
<keyword evidence="6" id="KW-0560">Oxidoreductase</keyword>
<evidence type="ECO:0000256" key="6">
    <source>
        <dbReference type="ARBA" id="ARBA00023002"/>
    </source>
</evidence>
<dbReference type="AlphaFoldDB" id="A0A835GYE8"/>
<keyword evidence="4" id="KW-0349">Heme</keyword>
<organism evidence="10 11">
    <name type="scientific">Coptis chinensis</name>
    <dbReference type="NCBI Taxonomy" id="261450"/>
    <lineage>
        <taxon>Eukaryota</taxon>
        <taxon>Viridiplantae</taxon>
        <taxon>Streptophyta</taxon>
        <taxon>Embryophyta</taxon>
        <taxon>Tracheophyta</taxon>
        <taxon>Spermatophyta</taxon>
        <taxon>Magnoliopsida</taxon>
        <taxon>Ranunculales</taxon>
        <taxon>Ranunculaceae</taxon>
        <taxon>Coptidoideae</taxon>
        <taxon>Coptis</taxon>
    </lineage>
</organism>
<keyword evidence="11" id="KW-1185">Reference proteome</keyword>
<proteinExistence type="inferred from homology"/>
<protein>
    <recommendedName>
        <fullName evidence="12">Cytochrome P450</fullName>
    </recommendedName>
</protein>
<reference evidence="10 11" key="1">
    <citation type="submission" date="2020-10" db="EMBL/GenBank/DDBJ databases">
        <title>The Coptis chinensis genome and diversification of protoberbering-type alkaloids.</title>
        <authorList>
            <person name="Wang B."/>
            <person name="Shu S."/>
            <person name="Song C."/>
            <person name="Liu Y."/>
        </authorList>
    </citation>
    <scope>NUCLEOTIDE SEQUENCE [LARGE SCALE GENOMIC DNA]</scope>
    <source>
        <strain evidence="10">HL-2020</strain>
        <tissue evidence="10">Leaf</tissue>
    </source>
</reference>
<dbReference type="GO" id="GO:0016705">
    <property type="term" value="F:oxidoreductase activity, acting on paired donors, with incorporation or reduction of molecular oxygen"/>
    <property type="evidence" value="ECO:0007669"/>
    <property type="project" value="InterPro"/>
</dbReference>
<dbReference type="SUPFAM" id="SSF48264">
    <property type="entry name" value="Cytochrome P450"/>
    <property type="match status" value="1"/>
</dbReference>
<sequence length="178" mass="20422">MQAAEYLTYGSRGVSFSEYGPYWRHLRKVYTTHLLSISKMESFRPLRKEELKGLVTSLMESEGREVVNISAHVGLVIEKITYRMILGTLNKEMFSFKPCVQEGVELAGAFNIADYIPFMKALDIQVLFDLLEQYWWCTASTDGMSPRDVNMKEKFGVAVPRANPLLPVPTYRVHVKNF</sequence>
<evidence type="ECO:0000256" key="4">
    <source>
        <dbReference type="ARBA" id="ARBA00022617"/>
    </source>
</evidence>
<dbReference type="Pfam" id="PF00067">
    <property type="entry name" value="p450"/>
    <property type="match status" value="1"/>
</dbReference>
<comment type="cofactor">
    <cofactor evidence="1">
        <name>heme</name>
        <dbReference type="ChEBI" id="CHEBI:30413"/>
    </cofactor>
</comment>
<dbReference type="GO" id="GO:0005506">
    <property type="term" value="F:iron ion binding"/>
    <property type="evidence" value="ECO:0007669"/>
    <property type="project" value="InterPro"/>
</dbReference>